<organism evidence="1 2">
    <name type="scientific">Streptomyces solicavernae</name>
    <dbReference type="NCBI Taxonomy" id="3043614"/>
    <lineage>
        <taxon>Bacteria</taxon>
        <taxon>Bacillati</taxon>
        <taxon>Actinomycetota</taxon>
        <taxon>Actinomycetes</taxon>
        <taxon>Kitasatosporales</taxon>
        <taxon>Streptomycetaceae</taxon>
        <taxon>Streptomyces</taxon>
    </lineage>
</organism>
<dbReference type="Proteomes" id="UP001224661">
    <property type="component" value="Unassembled WGS sequence"/>
</dbReference>
<comment type="caution">
    <text evidence="1">The sequence shown here is derived from an EMBL/GenBank/DDBJ whole genome shotgun (WGS) entry which is preliminary data.</text>
</comment>
<accession>A0ABT6RTH3</accession>
<name>A0ABT6RTH3_9ACTN</name>
<proteinExistence type="predicted"/>
<sequence length="128" mass="13434">MNSFTPSTRHRSPPNVLQLTVVLLGPSMSLYAADIALRRNRYDGPALTDESRHSPFWYDGGVNWAGACALTGGVTASALSVNTLCTGPIAAAPNGVDLALPAGLVVSPLLYLLLMHTRLAGPTHVRGL</sequence>
<reference evidence="1 2" key="1">
    <citation type="submission" date="2023-05" db="EMBL/GenBank/DDBJ databases">
        <title>Draft genome sequence of Streptomyces sp. B-S-A8 isolated from a cave soil in Thailand.</title>
        <authorList>
            <person name="Chamroensaksri N."/>
            <person name="Muangham S."/>
        </authorList>
    </citation>
    <scope>NUCLEOTIDE SEQUENCE [LARGE SCALE GENOMIC DNA]</scope>
    <source>
        <strain evidence="1 2">B-S-A8</strain>
    </source>
</reference>
<gene>
    <name evidence="1" type="ORF">QIS99_16035</name>
</gene>
<keyword evidence="2" id="KW-1185">Reference proteome</keyword>
<evidence type="ECO:0000313" key="1">
    <source>
        <dbReference type="EMBL" id="MDI3387697.1"/>
    </source>
</evidence>
<protein>
    <submittedName>
        <fullName evidence="1">Uncharacterized protein</fullName>
    </submittedName>
</protein>
<dbReference type="RefSeq" id="WP_282514044.1">
    <property type="nucleotide sequence ID" value="NZ_JASCIR010000012.1"/>
</dbReference>
<dbReference type="EMBL" id="JASCIR010000012">
    <property type="protein sequence ID" value="MDI3387697.1"/>
    <property type="molecule type" value="Genomic_DNA"/>
</dbReference>
<dbReference type="Gene3D" id="1.10.4160.10">
    <property type="entry name" value="Hydantoin permease"/>
    <property type="match status" value="1"/>
</dbReference>
<evidence type="ECO:0000313" key="2">
    <source>
        <dbReference type="Proteomes" id="UP001224661"/>
    </source>
</evidence>